<gene>
    <name evidence="1" type="ORF">FJY75_09100</name>
</gene>
<name>A0A937XCL7_UNCEI</name>
<dbReference type="EMBL" id="VGIY01000235">
    <property type="protein sequence ID" value="MBM3317996.1"/>
    <property type="molecule type" value="Genomic_DNA"/>
</dbReference>
<accession>A0A937XCL7</accession>
<evidence type="ECO:0000313" key="2">
    <source>
        <dbReference type="Proteomes" id="UP000748308"/>
    </source>
</evidence>
<evidence type="ECO:0000313" key="1">
    <source>
        <dbReference type="EMBL" id="MBM3317996.1"/>
    </source>
</evidence>
<comment type="caution">
    <text evidence="1">The sequence shown here is derived from an EMBL/GenBank/DDBJ whole genome shotgun (WGS) entry which is preliminary data.</text>
</comment>
<organism evidence="1 2">
    <name type="scientific">Eiseniibacteriota bacterium</name>
    <dbReference type="NCBI Taxonomy" id="2212470"/>
    <lineage>
        <taxon>Bacteria</taxon>
        <taxon>Candidatus Eiseniibacteriota</taxon>
    </lineage>
</organism>
<reference evidence="1" key="1">
    <citation type="submission" date="2019-03" db="EMBL/GenBank/DDBJ databases">
        <title>Lake Tanganyika Metagenome-Assembled Genomes (MAGs).</title>
        <authorList>
            <person name="Tran P."/>
        </authorList>
    </citation>
    <scope>NUCLEOTIDE SEQUENCE</scope>
    <source>
        <strain evidence="1">M_DeepCast_400m_m2_100</strain>
    </source>
</reference>
<protein>
    <recommendedName>
        <fullName evidence="3">Lipoprotein</fullName>
    </recommendedName>
</protein>
<dbReference type="AlphaFoldDB" id="A0A937XCL7"/>
<dbReference type="Proteomes" id="UP000748308">
    <property type="component" value="Unassembled WGS sequence"/>
</dbReference>
<evidence type="ECO:0008006" key="3">
    <source>
        <dbReference type="Google" id="ProtNLM"/>
    </source>
</evidence>
<dbReference type="PROSITE" id="PS51257">
    <property type="entry name" value="PROKAR_LIPOPROTEIN"/>
    <property type="match status" value="1"/>
</dbReference>
<dbReference type="Gene3D" id="3.40.50.10610">
    <property type="entry name" value="ABC-type transport auxiliary lipoprotein component"/>
    <property type="match status" value="1"/>
</dbReference>
<sequence length="239" mass="24955">MRAIPLLIGWSLLGLLLGCQAGPKRGVAQVTLSPAYHPDSLGAVAFLGVARGSAAGESAQRAMEALIEEHLMAARAPFAILPRDEVERRVAAAGGRETLAAVLAYWRNDKKVDKFELMKLGGMIGAEGVFLALVDEWSQDAASGGEGLAANTRVSASLSLYSTVSGRRIWRADAAETMSSTALLKDDLVGSEQNTARAREIERRAPGAHSGDAGPAAVGFEAVGRVVAGALARALEPPR</sequence>
<proteinExistence type="predicted"/>